<evidence type="ECO:0000313" key="2">
    <source>
        <dbReference type="Proteomes" id="UP000799776"/>
    </source>
</evidence>
<dbReference type="Pfam" id="PF00702">
    <property type="entry name" value="Hydrolase"/>
    <property type="match status" value="1"/>
</dbReference>
<feature type="non-terminal residue" evidence="1">
    <location>
        <position position="259"/>
    </location>
</feature>
<dbReference type="OrthoDB" id="444127at2759"/>
<dbReference type="EMBL" id="ML978723">
    <property type="protein sequence ID" value="KAF2086753.1"/>
    <property type="molecule type" value="Genomic_DNA"/>
</dbReference>
<dbReference type="InterPro" id="IPR023214">
    <property type="entry name" value="HAD_sf"/>
</dbReference>
<dbReference type="SUPFAM" id="SSF56784">
    <property type="entry name" value="HAD-like"/>
    <property type="match status" value="1"/>
</dbReference>
<proteinExistence type="predicted"/>
<feature type="non-terminal residue" evidence="1">
    <location>
        <position position="1"/>
    </location>
</feature>
<accession>A0A9P4HVM4</accession>
<evidence type="ECO:0008006" key="3">
    <source>
        <dbReference type="Google" id="ProtNLM"/>
    </source>
</evidence>
<dbReference type="InterPro" id="IPR044924">
    <property type="entry name" value="HAD-SF_hydro_IA_REG-2-like_cap"/>
</dbReference>
<dbReference type="AlphaFoldDB" id="A0A9P4HVM4"/>
<comment type="caution">
    <text evidence="1">The sequence shown here is derived from an EMBL/GenBank/DDBJ whole genome shotgun (WGS) entry which is preliminary data.</text>
</comment>
<dbReference type="Gene3D" id="1.10.150.720">
    <property type="entry name" value="Haloacid dehalogenase-like hydrolase"/>
    <property type="match status" value="1"/>
</dbReference>
<dbReference type="PANTHER" id="PTHR46191">
    <property type="match status" value="1"/>
</dbReference>
<dbReference type="PANTHER" id="PTHR46191:SF2">
    <property type="entry name" value="HALOACID DEHALOGENASE-LIKE HYDROLASE DOMAIN-CONTAINING PROTEIN 3"/>
    <property type="match status" value="1"/>
</dbReference>
<protein>
    <recommendedName>
        <fullName evidence="3">Haloacid dehalogenase</fullName>
    </recommendedName>
</protein>
<dbReference type="Proteomes" id="UP000799776">
    <property type="component" value="Unassembled WGS sequence"/>
</dbReference>
<dbReference type="Gene3D" id="3.40.50.1000">
    <property type="entry name" value="HAD superfamily/HAD-like"/>
    <property type="match status" value="1"/>
</dbReference>
<evidence type="ECO:0000313" key="1">
    <source>
        <dbReference type="EMBL" id="KAF2086753.1"/>
    </source>
</evidence>
<gene>
    <name evidence="1" type="ORF">K490DRAFT_12046</name>
</gene>
<reference evidence="1" key="1">
    <citation type="journal article" date="2020" name="Stud. Mycol.">
        <title>101 Dothideomycetes genomes: a test case for predicting lifestyles and emergence of pathogens.</title>
        <authorList>
            <person name="Haridas S."/>
            <person name="Albert R."/>
            <person name="Binder M."/>
            <person name="Bloem J."/>
            <person name="Labutti K."/>
            <person name="Salamov A."/>
            <person name="Andreopoulos B."/>
            <person name="Baker S."/>
            <person name="Barry K."/>
            <person name="Bills G."/>
            <person name="Bluhm B."/>
            <person name="Cannon C."/>
            <person name="Castanera R."/>
            <person name="Culley D."/>
            <person name="Daum C."/>
            <person name="Ezra D."/>
            <person name="Gonzalez J."/>
            <person name="Henrissat B."/>
            <person name="Kuo A."/>
            <person name="Liang C."/>
            <person name="Lipzen A."/>
            <person name="Lutzoni F."/>
            <person name="Magnuson J."/>
            <person name="Mondo S."/>
            <person name="Nolan M."/>
            <person name="Ohm R."/>
            <person name="Pangilinan J."/>
            <person name="Park H.-J."/>
            <person name="Ramirez L."/>
            <person name="Alfaro M."/>
            <person name="Sun H."/>
            <person name="Tritt A."/>
            <person name="Yoshinaga Y."/>
            <person name="Zwiers L.-H."/>
            <person name="Turgeon B."/>
            <person name="Goodwin S."/>
            <person name="Spatafora J."/>
            <person name="Crous P."/>
            <person name="Grigoriev I."/>
        </authorList>
    </citation>
    <scope>NUCLEOTIDE SEQUENCE</scope>
    <source>
        <strain evidence="1">CBS 121410</strain>
    </source>
</reference>
<sequence>RKPNLLLAFDAFGTLFAPRAPVWQQYAEVARGFGIVAGEDAVAGSFKDVYTEVQRRWPNYGKEVGMGPTAWWGEMIRETFRPFLAKDQEVPQPMIDALMHRFSSSEGYTRYKDVLQIFEFLRKVKRGVSTSSDEHTWPWPYKRTVVGVITNSDHRVPEVLRSLGLTVAGSNHHLAKGGVGSDSTVDVDFVIASYDVGFVKPDRRIFDAAVQLVEPLEANESGGALVEDCWDRVYVGDEIDRDVVGAMNAGWDAIHIDRT</sequence>
<keyword evidence="2" id="KW-1185">Reference proteome</keyword>
<dbReference type="InterPro" id="IPR051828">
    <property type="entry name" value="HAD-like_hydrolase_domain"/>
</dbReference>
<dbReference type="InterPro" id="IPR036412">
    <property type="entry name" value="HAD-like_sf"/>
</dbReference>
<dbReference type="GO" id="GO:0005634">
    <property type="term" value="C:nucleus"/>
    <property type="evidence" value="ECO:0007669"/>
    <property type="project" value="TreeGrafter"/>
</dbReference>
<organism evidence="1 2">
    <name type="scientific">Saccharata proteae CBS 121410</name>
    <dbReference type="NCBI Taxonomy" id="1314787"/>
    <lineage>
        <taxon>Eukaryota</taxon>
        <taxon>Fungi</taxon>
        <taxon>Dikarya</taxon>
        <taxon>Ascomycota</taxon>
        <taxon>Pezizomycotina</taxon>
        <taxon>Dothideomycetes</taxon>
        <taxon>Dothideomycetes incertae sedis</taxon>
        <taxon>Botryosphaeriales</taxon>
        <taxon>Saccharataceae</taxon>
        <taxon>Saccharata</taxon>
    </lineage>
</organism>
<name>A0A9P4HVM4_9PEZI</name>